<evidence type="ECO:0000256" key="5">
    <source>
        <dbReference type="ARBA" id="ARBA00023136"/>
    </source>
</evidence>
<dbReference type="GO" id="GO:0005886">
    <property type="term" value="C:plasma membrane"/>
    <property type="evidence" value="ECO:0007669"/>
    <property type="project" value="UniProtKB-SubCell"/>
</dbReference>
<dbReference type="GO" id="GO:0051606">
    <property type="term" value="P:detection of stimulus"/>
    <property type="evidence" value="ECO:0007669"/>
    <property type="project" value="UniProtKB-ARBA"/>
</dbReference>
<accession>A0A9P0LYH7</accession>
<evidence type="ECO:0000256" key="4">
    <source>
        <dbReference type="ARBA" id="ARBA00022989"/>
    </source>
</evidence>
<organism evidence="8 9">
    <name type="scientific">Acanthoscelides obtectus</name>
    <name type="common">Bean weevil</name>
    <name type="synonym">Bruchus obtectus</name>
    <dbReference type="NCBI Taxonomy" id="200917"/>
    <lineage>
        <taxon>Eukaryota</taxon>
        <taxon>Metazoa</taxon>
        <taxon>Ecdysozoa</taxon>
        <taxon>Arthropoda</taxon>
        <taxon>Hexapoda</taxon>
        <taxon>Insecta</taxon>
        <taxon>Pterygota</taxon>
        <taxon>Neoptera</taxon>
        <taxon>Endopterygota</taxon>
        <taxon>Coleoptera</taxon>
        <taxon>Polyphaga</taxon>
        <taxon>Cucujiformia</taxon>
        <taxon>Chrysomeloidea</taxon>
        <taxon>Chrysomelidae</taxon>
        <taxon>Bruchinae</taxon>
        <taxon>Bruchini</taxon>
        <taxon>Acanthoscelides</taxon>
    </lineage>
</organism>
<dbReference type="EMBL" id="CAKOFQ010007438">
    <property type="protein sequence ID" value="CAH2001157.1"/>
    <property type="molecule type" value="Genomic_DNA"/>
</dbReference>
<feature type="transmembrane region" description="Helical" evidence="7">
    <location>
        <begin position="99"/>
        <end position="117"/>
    </location>
</feature>
<dbReference type="Proteomes" id="UP001152888">
    <property type="component" value="Unassembled WGS sequence"/>
</dbReference>
<feature type="transmembrane region" description="Helical" evidence="7">
    <location>
        <begin position="66"/>
        <end position="84"/>
    </location>
</feature>
<keyword evidence="6 7" id="KW-0675">Receptor</keyword>
<evidence type="ECO:0000256" key="6">
    <source>
        <dbReference type="ARBA" id="ARBA00023170"/>
    </source>
</evidence>
<comment type="caution">
    <text evidence="7">Lacks conserved residue(s) required for the propagation of feature annotation.</text>
</comment>
<dbReference type="PANTHER" id="PTHR21421:SF29">
    <property type="entry name" value="GUSTATORY RECEPTOR 5A FOR TREHALOSE-RELATED"/>
    <property type="match status" value="1"/>
</dbReference>
<evidence type="ECO:0000256" key="1">
    <source>
        <dbReference type="ARBA" id="ARBA00004651"/>
    </source>
</evidence>
<dbReference type="GO" id="GO:0038023">
    <property type="term" value="F:signaling receptor activity"/>
    <property type="evidence" value="ECO:0007669"/>
    <property type="project" value="UniProtKB-ARBA"/>
</dbReference>
<evidence type="ECO:0000313" key="9">
    <source>
        <dbReference type="Proteomes" id="UP001152888"/>
    </source>
</evidence>
<evidence type="ECO:0000256" key="7">
    <source>
        <dbReference type="RuleBase" id="RU363108"/>
    </source>
</evidence>
<keyword evidence="9" id="KW-1185">Reference proteome</keyword>
<keyword evidence="7" id="KW-0807">Transducer</keyword>
<feature type="transmembrane region" description="Helical" evidence="7">
    <location>
        <begin position="191"/>
        <end position="209"/>
    </location>
</feature>
<protein>
    <recommendedName>
        <fullName evidence="7">Gustatory receptor</fullName>
    </recommendedName>
</protein>
<feature type="transmembrane region" description="Helical" evidence="7">
    <location>
        <begin position="266"/>
        <end position="283"/>
    </location>
</feature>
<evidence type="ECO:0000256" key="3">
    <source>
        <dbReference type="ARBA" id="ARBA00022692"/>
    </source>
</evidence>
<dbReference type="OrthoDB" id="6478931at2759"/>
<keyword evidence="2 7" id="KW-1003">Cell membrane</keyword>
<keyword evidence="4 7" id="KW-1133">Transmembrane helix</keyword>
<evidence type="ECO:0000256" key="2">
    <source>
        <dbReference type="ARBA" id="ARBA00022475"/>
    </source>
</evidence>
<gene>
    <name evidence="8" type="ORF">ACAOBT_LOCUS26027</name>
</gene>
<evidence type="ECO:0000313" key="8">
    <source>
        <dbReference type="EMBL" id="CAH2001157.1"/>
    </source>
</evidence>
<dbReference type="AlphaFoldDB" id="A0A9P0LYH7"/>
<comment type="caution">
    <text evidence="8">The sequence shown here is derived from an EMBL/GenBank/DDBJ whole genome shotgun (WGS) entry which is preliminary data.</text>
</comment>
<dbReference type="PANTHER" id="PTHR21421">
    <property type="entry name" value="GUSTATORY RECEPTOR"/>
    <property type="match status" value="1"/>
</dbReference>
<dbReference type="InterPro" id="IPR013604">
    <property type="entry name" value="7TM_chemorcpt"/>
</dbReference>
<comment type="subcellular location">
    <subcellularLocation>
        <location evidence="1 7">Cell membrane</location>
        <topology evidence="1 7">Multi-pass membrane protein</topology>
    </subcellularLocation>
</comment>
<comment type="similarity">
    <text evidence="7">Belongs to the insect chemoreceptor superfamily. Gustatory receptor (GR) family.</text>
</comment>
<keyword evidence="3 7" id="KW-0812">Transmembrane</keyword>
<proteinExistence type="inferred from homology"/>
<dbReference type="GO" id="GO:0050909">
    <property type="term" value="P:sensory perception of taste"/>
    <property type="evidence" value="ECO:0007669"/>
    <property type="project" value="InterPro"/>
</dbReference>
<dbReference type="GO" id="GO:0007165">
    <property type="term" value="P:signal transduction"/>
    <property type="evidence" value="ECO:0007669"/>
    <property type="project" value="UniProtKB-KW"/>
</dbReference>
<comment type="function">
    <text evidence="7">Gustatory receptor which mediates acceptance or avoidance behavior, depending on its substrates.</text>
</comment>
<name>A0A9P0LYH7_ACAOB</name>
<keyword evidence="5 7" id="KW-0472">Membrane</keyword>
<dbReference type="Pfam" id="PF08395">
    <property type="entry name" value="7tm_7"/>
    <property type="match status" value="1"/>
</dbReference>
<feature type="transmembrane region" description="Helical" evidence="7">
    <location>
        <begin position="160"/>
        <end position="185"/>
    </location>
</feature>
<reference evidence="8" key="1">
    <citation type="submission" date="2022-03" db="EMBL/GenBank/DDBJ databases">
        <authorList>
            <person name="Sayadi A."/>
        </authorList>
    </citation>
    <scope>NUCLEOTIDE SEQUENCE</scope>
</reference>
<sequence>MYITLTENLSFKFRAMAACIHLMSTVQIVVGERSWMKFMKIFLETNRELEMFDICQDSYRHQINRVNKILFVLLVTDVACIFYHGEDLESSITNKLQDFYKMTMIAYIICVIVTIRMQQESINCLTFHPTALSLDFRTRCQNMRRFYMNLNRQIKYFNEVFGLHLLLMTFNGFLVLVLLTVIYSAKIELRLFYIIINSVGPLAIMYFCGSTYNDSRRILSICHKLQQNIVLLEEEQKEIRKLLKQVSTIAPEITASGFFKMRKSTILSFFNISMTYIIVLSQFCNSNIKCNI</sequence>